<organism evidence="3 4">
    <name type="scientific">Galemys pyrenaicus</name>
    <name type="common">Iberian desman</name>
    <name type="synonym">Pyrenean desman</name>
    <dbReference type="NCBI Taxonomy" id="202257"/>
    <lineage>
        <taxon>Eukaryota</taxon>
        <taxon>Metazoa</taxon>
        <taxon>Chordata</taxon>
        <taxon>Craniata</taxon>
        <taxon>Vertebrata</taxon>
        <taxon>Euteleostomi</taxon>
        <taxon>Mammalia</taxon>
        <taxon>Eutheria</taxon>
        <taxon>Laurasiatheria</taxon>
        <taxon>Eulipotyphla</taxon>
        <taxon>Talpidae</taxon>
        <taxon>Galemys</taxon>
    </lineage>
</organism>
<sequence length="274" mass="30543">RVSGLSLLTLSCLTLLSLTPGTESECEEYCLTCPVEEDLASEKDINPFVKFKSLINKENLRQDGKRTITSDSKLTRLLEKSTEQTPRSSVTENQRNSLLGENDNFVDLEKFSSQTDNGMDSSVECFPFGPGELRKAKPHIIISATEEQVQPALRTERDAELKGALDLRWMIPQLKVVNSQRIQIPSGNTLPSEGEKSKTPPMFQCTEVGKPPSEPFAAHTTAPGPAVGERRKQPENRFAAPPEIHRPQSTEQTFGQYTCQEPILSQHPQPQLFH</sequence>
<dbReference type="Proteomes" id="UP000700334">
    <property type="component" value="Unassembled WGS sequence"/>
</dbReference>
<feature type="compositionally biased region" description="Polar residues" evidence="1">
    <location>
        <begin position="249"/>
        <end position="259"/>
    </location>
</feature>
<feature type="signal peptide" evidence="2">
    <location>
        <begin position="1"/>
        <end position="24"/>
    </location>
</feature>
<protein>
    <submittedName>
        <fullName evidence="3">Nuclear receptor coactivator 7</fullName>
    </submittedName>
</protein>
<feature type="region of interest" description="Disordered" evidence="1">
    <location>
        <begin position="79"/>
        <end position="99"/>
    </location>
</feature>
<name>A0A8J6AM08_GALPY</name>
<dbReference type="AlphaFoldDB" id="A0A8J6AM08"/>
<evidence type="ECO:0000313" key="4">
    <source>
        <dbReference type="Proteomes" id="UP000700334"/>
    </source>
</evidence>
<reference evidence="3" key="1">
    <citation type="journal article" date="2021" name="Evol. Appl.">
        <title>The genome of the Pyrenean desman and the effects of bottlenecks and inbreeding on the genomic landscape of an endangered species.</title>
        <authorList>
            <person name="Escoda L."/>
            <person name="Castresana J."/>
        </authorList>
    </citation>
    <scope>NUCLEOTIDE SEQUENCE</scope>
    <source>
        <strain evidence="3">IBE-C5619</strain>
    </source>
</reference>
<feature type="region of interest" description="Disordered" evidence="1">
    <location>
        <begin position="210"/>
        <end position="274"/>
    </location>
</feature>
<keyword evidence="3" id="KW-0675">Receptor</keyword>
<feature type="compositionally biased region" description="Polar residues" evidence="1">
    <location>
        <begin position="83"/>
        <end position="99"/>
    </location>
</feature>
<feature type="non-terminal residue" evidence="3">
    <location>
        <position position="274"/>
    </location>
</feature>
<comment type="caution">
    <text evidence="3">The sequence shown here is derived from an EMBL/GenBank/DDBJ whole genome shotgun (WGS) entry which is preliminary data.</text>
</comment>
<keyword evidence="2" id="KW-0732">Signal</keyword>
<evidence type="ECO:0000256" key="2">
    <source>
        <dbReference type="SAM" id="SignalP"/>
    </source>
</evidence>
<dbReference type="EMBL" id="JAGFMF010011492">
    <property type="protein sequence ID" value="KAG8521142.1"/>
    <property type="molecule type" value="Genomic_DNA"/>
</dbReference>
<gene>
    <name evidence="3" type="ORF">J0S82_011722</name>
</gene>
<accession>A0A8J6AM08</accession>
<feature type="chain" id="PRO_5035284821" evidence="2">
    <location>
        <begin position="25"/>
        <end position="274"/>
    </location>
</feature>
<evidence type="ECO:0000256" key="1">
    <source>
        <dbReference type="SAM" id="MobiDB-lite"/>
    </source>
</evidence>
<proteinExistence type="predicted"/>
<keyword evidence="4" id="KW-1185">Reference proteome</keyword>
<evidence type="ECO:0000313" key="3">
    <source>
        <dbReference type="EMBL" id="KAG8521142.1"/>
    </source>
</evidence>